<dbReference type="STRING" id="53326.A0A016TST1"/>
<accession>A0A016TST1</accession>
<dbReference type="AlphaFoldDB" id="A0A016TST1"/>
<evidence type="ECO:0000313" key="1">
    <source>
        <dbReference type="EMBL" id="EYC05855.1"/>
    </source>
</evidence>
<gene>
    <name evidence="1" type="primary">Acey_s0080.g1401</name>
    <name evidence="1" type="ORF">Y032_0080g1401</name>
</gene>
<evidence type="ECO:0000313" key="2">
    <source>
        <dbReference type="Proteomes" id="UP000024635"/>
    </source>
</evidence>
<sequence>MLRERSANPTFTKATEESRLNRPQYPNGYRYLDVTDSVQMVTCNNLCSAGCCCRLSDELSSCELLKRILLDAAYSDLTVEDEEYLEENDDEQMDVDWDMDCEDIETRSSSSNTPFIKFGGESIPIEQKDVSGYTLVGERRAGTFDGSPTITKQERRPIISRKRALTRWTQDIVEKTPKPKQSEFIMFSVRLPTPSLLLLLIRDFSAKTN</sequence>
<organism evidence="1 2">
    <name type="scientific">Ancylostoma ceylanicum</name>
    <dbReference type="NCBI Taxonomy" id="53326"/>
    <lineage>
        <taxon>Eukaryota</taxon>
        <taxon>Metazoa</taxon>
        <taxon>Ecdysozoa</taxon>
        <taxon>Nematoda</taxon>
        <taxon>Chromadorea</taxon>
        <taxon>Rhabditida</taxon>
        <taxon>Rhabditina</taxon>
        <taxon>Rhabditomorpha</taxon>
        <taxon>Strongyloidea</taxon>
        <taxon>Ancylostomatidae</taxon>
        <taxon>Ancylostomatinae</taxon>
        <taxon>Ancylostoma</taxon>
    </lineage>
</organism>
<dbReference type="EMBL" id="JARK01001416">
    <property type="protein sequence ID" value="EYC05855.1"/>
    <property type="molecule type" value="Genomic_DNA"/>
</dbReference>
<proteinExistence type="predicted"/>
<dbReference type="Proteomes" id="UP000024635">
    <property type="component" value="Unassembled WGS sequence"/>
</dbReference>
<comment type="caution">
    <text evidence="1">The sequence shown here is derived from an EMBL/GenBank/DDBJ whole genome shotgun (WGS) entry which is preliminary data.</text>
</comment>
<reference evidence="2" key="1">
    <citation type="journal article" date="2015" name="Nat. Genet.">
        <title>The genome and transcriptome of the zoonotic hookworm Ancylostoma ceylanicum identify infection-specific gene families.</title>
        <authorList>
            <person name="Schwarz E.M."/>
            <person name="Hu Y."/>
            <person name="Antoshechkin I."/>
            <person name="Miller M.M."/>
            <person name="Sternberg P.W."/>
            <person name="Aroian R.V."/>
        </authorList>
    </citation>
    <scope>NUCLEOTIDE SEQUENCE</scope>
    <source>
        <strain evidence="2">HY135</strain>
    </source>
</reference>
<keyword evidence="2" id="KW-1185">Reference proteome</keyword>
<protein>
    <submittedName>
        <fullName evidence="1">Uncharacterized protein</fullName>
    </submittedName>
</protein>
<name>A0A016TST1_9BILA</name>